<keyword evidence="2" id="KW-0645">Protease</keyword>
<comment type="caution">
    <text evidence="2">The sequence shown here is derived from an EMBL/GenBank/DDBJ whole genome shotgun (WGS) entry which is preliminary data.</text>
</comment>
<dbReference type="SMART" id="SM00731">
    <property type="entry name" value="SprT"/>
    <property type="match status" value="1"/>
</dbReference>
<organism evidence="2 3">
    <name type="scientific">Kineococcus radiotolerans</name>
    <dbReference type="NCBI Taxonomy" id="131568"/>
    <lineage>
        <taxon>Bacteria</taxon>
        <taxon>Bacillati</taxon>
        <taxon>Actinomycetota</taxon>
        <taxon>Actinomycetes</taxon>
        <taxon>Kineosporiales</taxon>
        <taxon>Kineosporiaceae</taxon>
        <taxon>Kineococcus</taxon>
    </lineage>
</organism>
<reference evidence="2 3" key="1">
    <citation type="submission" date="2020-08" db="EMBL/GenBank/DDBJ databases">
        <title>The Agave Microbiome: Exploring the role of microbial communities in plant adaptations to desert environments.</title>
        <authorList>
            <person name="Partida-Martinez L.P."/>
        </authorList>
    </citation>
    <scope>NUCLEOTIDE SEQUENCE [LARGE SCALE GENOMIC DNA]</scope>
    <source>
        <strain evidence="2 3">AS2.23</strain>
    </source>
</reference>
<accession>A0A7W4TJI3</accession>
<dbReference type="AlphaFoldDB" id="A0A7W4TJI3"/>
<proteinExistence type="predicted"/>
<dbReference type="RefSeq" id="WP_183390480.1">
    <property type="nucleotide sequence ID" value="NZ_JACHVY010000001.1"/>
</dbReference>
<name>A0A7W4TJI3_KINRA</name>
<dbReference type="Pfam" id="PF10263">
    <property type="entry name" value="SprT-like"/>
    <property type="match status" value="1"/>
</dbReference>
<sequence length="228" mass="24279">MDAGEAVAMAEGLLAEHGLAGWVVVLDRARTRAGVCRADRREIGLSGPLTALHSPAEVRDTVLHEIAHALVGPAHGHDAVWRATALRIGCSGERTSSAARPEGLWAGTCPAGHRATRHRRPVRVVACGRCGGSFDAANVLRWTHRGQDVPLEAMTPAYRREWARLRSAPAATSVPAPDLPVGTVVRVGGTGRFAGATGRVVRRGRTRYRVQVGERLLTVPFALALPQP</sequence>
<dbReference type="GO" id="GO:0008237">
    <property type="term" value="F:metallopeptidase activity"/>
    <property type="evidence" value="ECO:0007669"/>
    <property type="project" value="UniProtKB-KW"/>
</dbReference>
<evidence type="ECO:0000259" key="1">
    <source>
        <dbReference type="SMART" id="SM00731"/>
    </source>
</evidence>
<keyword evidence="2" id="KW-0378">Hydrolase</keyword>
<evidence type="ECO:0000313" key="2">
    <source>
        <dbReference type="EMBL" id="MBB2900074.1"/>
    </source>
</evidence>
<dbReference type="EMBL" id="JACHVY010000001">
    <property type="protein sequence ID" value="MBB2900074.1"/>
    <property type="molecule type" value="Genomic_DNA"/>
</dbReference>
<evidence type="ECO:0000313" key="3">
    <source>
        <dbReference type="Proteomes" id="UP000533269"/>
    </source>
</evidence>
<dbReference type="Proteomes" id="UP000533269">
    <property type="component" value="Unassembled WGS sequence"/>
</dbReference>
<protein>
    <submittedName>
        <fullName evidence="2">Putative SprT family Zn-dependent metalloprotease</fullName>
    </submittedName>
</protein>
<keyword evidence="2" id="KW-0482">Metalloprotease</keyword>
<dbReference type="GO" id="GO:0006950">
    <property type="term" value="P:response to stress"/>
    <property type="evidence" value="ECO:0007669"/>
    <property type="project" value="UniProtKB-ARBA"/>
</dbReference>
<dbReference type="InterPro" id="IPR006640">
    <property type="entry name" value="SprT-like_domain"/>
</dbReference>
<feature type="domain" description="SprT-like" evidence="1">
    <location>
        <begin position="1"/>
        <end position="137"/>
    </location>
</feature>
<gene>
    <name evidence="2" type="ORF">FHR75_000862</name>
</gene>
<dbReference type="GO" id="GO:0006508">
    <property type="term" value="P:proteolysis"/>
    <property type="evidence" value="ECO:0007669"/>
    <property type="project" value="UniProtKB-KW"/>
</dbReference>
<reference evidence="2 3" key="2">
    <citation type="submission" date="2020-08" db="EMBL/GenBank/DDBJ databases">
        <authorList>
            <person name="Partida-Martinez L."/>
            <person name="Huntemann M."/>
            <person name="Clum A."/>
            <person name="Wang J."/>
            <person name="Palaniappan K."/>
            <person name="Ritter S."/>
            <person name="Chen I.-M."/>
            <person name="Stamatis D."/>
            <person name="Reddy T."/>
            <person name="O'Malley R."/>
            <person name="Daum C."/>
            <person name="Shapiro N."/>
            <person name="Ivanova N."/>
            <person name="Kyrpides N."/>
            <person name="Woyke T."/>
        </authorList>
    </citation>
    <scope>NUCLEOTIDE SEQUENCE [LARGE SCALE GENOMIC DNA]</scope>
    <source>
        <strain evidence="2 3">AS2.23</strain>
    </source>
</reference>